<dbReference type="Proteomes" id="UP000305709">
    <property type="component" value="Unassembled WGS sequence"/>
</dbReference>
<dbReference type="EMBL" id="VDFV01000055">
    <property type="protein sequence ID" value="TNC62874.1"/>
    <property type="molecule type" value="Genomic_DNA"/>
</dbReference>
<comment type="caution">
    <text evidence="8">The sequence shown here is derived from an EMBL/GenBank/DDBJ whole genome shotgun (WGS) entry which is preliminary data.</text>
</comment>
<dbReference type="EC" id="1.13.12.3" evidence="3"/>
<evidence type="ECO:0000313" key="8">
    <source>
        <dbReference type="EMBL" id="TNC62874.1"/>
    </source>
</evidence>
<dbReference type="RefSeq" id="WP_139083468.1">
    <property type="nucleotide sequence ID" value="NZ_VDFV01000055.1"/>
</dbReference>
<feature type="domain" description="Amine oxidase" evidence="7">
    <location>
        <begin position="65"/>
        <end position="524"/>
    </location>
</feature>
<keyword evidence="9" id="KW-1185">Reference proteome</keyword>
<dbReference type="InterPro" id="IPR002937">
    <property type="entry name" value="Amino_oxidase"/>
</dbReference>
<comment type="catalytic activity">
    <reaction evidence="6">
        <text>L-tryptophan + O2 = indole-3-acetamide + CO2 + H2O</text>
        <dbReference type="Rhea" id="RHEA:16165"/>
        <dbReference type="ChEBI" id="CHEBI:15377"/>
        <dbReference type="ChEBI" id="CHEBI:15379"/>
        <dbReference type="ChEBI" id="CHEBI:16031"/>
        <dbReference type="ChEBI" id="CHEBI:16526"/>
        <dbReference type="ChEBI" id="CHEBI:57912"/>
        <dbReference type="EC" id="1.13.12.3"/>
    </reaction>
</comment>
<accession>A0A5C4NBH0</accession>
<reference evidence="8 9" key="1">
    <citation type="submission" date="2019-06" db="EMBL/GenBank/DDBJ databases">
        <authorList>
            <person name="Jiang L."/>
        </authorList>
    </citation>
    <scope>NUCLEOTIDE SEQUENCE [LARGE SCALE GENOMIC DNA]</scope>
    <source>
        <strain evidence="8 9">YIM 48858</strain>
    </source>
</reference>
<dbReference type="Gene3D" id="3.90.660.10">
    <property type="match status" value="1"/>
</dbReference>
<name>A0A5C4NBH0_9RHOB</name>
<dbReference type="Gene3D" id="1.20.1440.240">
    <property type="match status" value="1"/>
</dbReference>
<dbReference type="InterPro" id="IPR050281">
    <property type="entry name" value="Flavin_monoamine_oxidase"/>
</dbReference>
<evidence type="ECO:0000256" key="1">
    <source>
        <dbReference type="ARBA" id="ARBA00004814"/>
    </source>
</evidence>
<evidence type="ECO:0000259" key="7">
    <source>
        <dbReference type="Pfam" id="PF01593"/>
    </source>
</evidence>
<comment type="pathway">
    <text evidence="1">Plant hormone metabolism; auxin biosynthesis.</text>
</comment>
<evidence type="ECO:0000256" key="4">
    <source>
        <dbReference type="ARBA" id="ARBA00017871"/>
    </source>
</evidence>
<protein>
    <recommendedName>
        <fullName evidence="4">Tryptophan 2-monooxygenase</fullName>
        <ecNumber evidence="3">1.13.12.3</ecNumber>
    </recommendedName>
</protein>
<evidence type="ECO:0000313" key="9">
    <source>
        <dbReference type="Proteomes" id="UP000305709"/>
    </source>
</evidence>
<dbReference type="SUPFAM" id="SSF54373">
    <property type="entry name" value="FAD-linked reductases, C-terminal domain"/>
    <property type="match status" value="1"/>
</dbReference>
<dbReference type="Pfam" id="PF01593">
    <property type="entry name" value="Amino_oxidase"/>
    <property type="match status" value="1"/>
</dbReference>
<keyword evidence="5" id="KW-0073">Auxin biosynthesis</keyword>
<dbReference type="SUPFAM" id="SSF51905">
    <property type="entry name" value="FAD/NAD(P)-binding domain"/>
    <property type="match status" value="1"/>
</dbReference>
<proteinExistence type="inferred from homology"/>
<dbReference type="AlphaFoldDB" id="A0A5C4NBH0"/>
<dbReference type="GO" id="GO:0009851">
    <property type="term" value="P:auxin biosynthetic process"/>
    <property type="evidence" value="ECO:0007669"/>
    <property type="project" value="UniProtKB-KW"/>
</dbReference>
<dbReference type="InterPro" id="IPR036188">
    <property type="entry name" value="FAD/NAD-bd_sf"/>
</dbReference>
<dbReference type="PROSITE" id="PS51318">
    <property type="entry name" value="TAT"/>
    <property type="match status" value="1"/>
</dbReference>
<dbReference type="InterPro" id="IPR006311">
    <property type="entry name" value="TAT_signal"/>
</dbReference>
<evidence type="ECO:0000256" key="5">
    <source>
        <dbReference type="ARBA" id="ARBA00023070"/>
    </source>
</evidence>
<dbReference type="PANTHER" id="PTHR10742">
    <property type="entry name" value="FLAVIN MONOAMINE OXIDASE"/>
    <property type="match status" value="1"/>
</dbReference>
<comment type="similarity">
    <text evidence="2">Belongs to the tryptophan 2-monooxygenase family.</text>
</comment>
<gene>
    <name evidence="8" type="ORF">FHG71_20005</name>
</gene>
<evidence type="ECO:0000256" key="2">
    <source>
        <dbReference type="ARBA" id="ARBA00005833"/>
    </source>
</evidence>
<dbReference type="GO" id="GO:0050361">
    <property type="term" value="F:tryptophan 2-monooxygenase activity"/>
    <property type="evidence" value="ECO:0007669"/>
    <property type="project" value="UniProtKB-EC"/>
</dbReference>
<evidence type="ECO:0000256" key="3">
    <source>
        <dbReference type="ARBA" id="ARBA00012535"/>
    </source>
</evidence>
<evidence type="ECO:0000256" key="6">
    <source>
        <dbReference type="ARBA" id="ARBA00047321"/>
    </source>
</evidence>
<organism evidence="8 9">
    <name type="scientific">Rubellimicrobium roseum</name>
    <dbReference type="NCBI Taxonomy" id="687525"/>
    <lineage>
        <taxon>Bacteria</taxon>
        <taxon>Pseudomonadati</taxon>
        <taxon>Pseudomonadota</taxon>
        <taxon>Alphaproteobacteria</taxon>
        <taxon>Rhodobacterales</taxon>
        <taxon>Roseobacteraceae</taxon>
        <taxon>Rubellimicrobium</taxon>
    </lineage>
</organism>
<dbReference type="OrthoDB" id="337830at2"/>
<dbReference type="PANTHER" id="PTHR10742:SF410">
    <property type="entry name" value="LYSINE-SPECIFIC HISTONE DEMETHYLASE 2"/>
    <property type="match status" value="1"/>
</dbReference>
<dbReference type="Gene3D" id="3.50.50.60">
    <property type="entry name" value="FAD/NAD(P)-binding domain"/>
    <property type="match status" value="1"/>
</dbReference>
<sequence length="532" mass="58847">MDDSISRPGPSRRQLLGMIGTLAGSAAMYTAMTKLGHAQESSYRGPIQLQGDPNGATVLVLGAGLAGMTAALELRNAGYNVQILEYREKAGGRNWSLRRGDTYTELGGFTQNIQFDEGHYFNPGPWRIPYHHHAVLDYCRRLGVQLEPFIQVNHNAYLHSTKAFDGKPQRFRHIMNDFHGHVAELLSKSVQQNALNAAATQEDTEILLEALREWGALDENMRYVQSEHTSEFRGFAKDPGGGLTAVPEPSQPLAASDILKSGLWSRLANGNLYEFQMPMFQPVGGMDQIGLAFQRELQDIITFNAKVTELRQDENGVTASWIDARNGGETRTATADWCVCTIPFSVMTQIPNNLSSGMNAAISALPYAASVKFGLQMSRRFWEEDEAIFGGITYTDLPISLISYPSTGYNQGGKGVLLGGYSWGTYAYEFTAMSPEERVRRAVEFGAQIHPQYNEAFETGASVGWHRVPWTLGCYGVWTEETRAEHYRTAAEIDGRVVMAGEHISYIPAWMEGAILSALDATTRLHQRVVNG</sequence>